<dbReference type="Proteomes" id="UP000191144">
    <property type="component" value="Chromosome G"/>
</dbReference>
<dbReference type="GO" id="GO:0005783">
    <property type="term" value="C:endoplasmic reticulum"/>
    <property type="evidence" value="ECO:0007669"/>
    <property type="project" value="TreeGrafter"/>
</dbReference>
<protein>
    <submittedName>
        <fullName evidence="3">LAME_0G14158g1_1</fullName>
    </submittedName>
</protein>
<organism evidence="3 4">
    <name type="scientific">Lachancea meyersii CBS 8951</name>
    <dbReference type="NCBI Taxonomy" id="1266667"/>
    <lineage>
        <taxon>Eukaryota</taxon>
        <taxon>Fungi</taxon>
        <taxon>Dikarya</taxon>
        <taxon>Ascomycota</taxon>
        <taxon>Saccharomycotina</taxon>
        <taxon>Saccharomycetes</taxon>
        <taxon>Saccharomycetales</taxon>
        <taxon>Saccharomycetaceae</taxon>
        <taxon>Lachancea</taxon>
    </lineage>
</organism>
<dbReference type="GO" id="GO:0043130">
    <property type="term" value="F:ubiquitin binding"/>
    <property type="evidence" value="ECO:0007669"/>
    <property type="project" value="TreeGrafter"/>
</dbReference>
<evidence type="ECO:0000313" key="4">
    <source>
        <dbReference type="Proteomes" id="UP000191144"/>
    </source>
</evidence>
<dbReference type="Gene3D" id="3.10.20.90">
    <property type="entry name" value="Phosphatidylinositol 3-kinase Catalytic Subunit, Chain A, domain 1"/>
    <property type="match status" value="1"/>
</dbReference>
<keyword evidence="1" id="KW-0175">Coiled coil</keyword>
<reference evidence="4" key="1">
    <citation type="submission" date="2016-03" db="EMBL/GenBank/DDBJ databases">
        <authorList>
            <person name="Devillers Hugo."/>
        </authorList>
    </citation>
    <scope>NUCLEOTIDE SEQUENCE [LARGE SCALE GENOMIC DNA]</scope>
</reference>
<name>A0A1G4KA98_9SACH</name>
<evidence type="ECO:0000313" key="3">
    <source>
        <dbReference type="EMBL" id="SCV01116.1"/>
    </source>
</evidence>
<feature type="coiled-coil region" evidence="1">
    <location>
        <begin position="360"/>
        <end position="418"/>
    </location>
</feature>
<gene>
    <name evidence="3" type="ORF">LAME_0G14158G</name>
</gene>
<proteinExistence type="predicted"/>
<dbReference type="PROSITE" id="PS50033">
    <property type="entry name" value="UBX"/>
    <property type="match status" value="1"/>
</dbReference>
<dbReference type="Pfam" id="PF14555">
    <property type="entry name" value="UBA_4"/>
    <property type="match status" value="1"/>
</dbReference>
<dbReference type="InterPro" id="IPR029071">
    <property type="entry name" value="Ubiquitin-like_domsf"/>
</dbReference>
<dbReference type="InterPro" id="IPR001012">
    <property type="entry name" value="UBX_dom"/>
</dbReference>
<dbReference type="AlphaFoldDB" id="A0A1G4KA98"/>
<feature type="domain" description="UBX" evidence="2">
    <location>
        <begin position="430"/>
        <end position="461"/>
    </location>
</feature>
<dbReference type="PANTHER" id="PTHR23322">
    <property type="entry name" value="FAS-ASSOCIATED PROTEIN"/>
    <property type="match status" value="1"/>
</dbReference>
<dbReference type="PANTHER" id="PTHR23322:SF1">
    <property type="entry name" value="FAS-ASSOCIATED FACTOR 2"/>
    <property type="match status" value="1"/>
</dbReference>
<evidence type="ECO:0000256" key="1">
    <source>
        <dbReference type="SAM" id="Coils"/>
    </source>
</evidence>
<dbReference type="Gene3D" id="1.10.8.10">
    <property type="entry name" value="DNA helicase RuvA subunit, C-terminal domain"/>
    <property type="match status" value="1"/>
</dbReference>
<evidence type="ECO:0000259" key="2">
    <source>
        <dbReference type="PROSITE" id="PS50033"/>
    </source>
</evidence>
<dbReference type="EMBL" id="LT598484">
    <property type="protein sequence ID" value="SCV01116.1"/>
    <property type="molecule type" value="Genomic_DNA"/>
</dbReference>
<dbReference type="SMART" id="SM00166">
    <property type="entry name" value="UBX"/>
    <property type="match status" value="1"/>
</dbReference>
<dbReference type="SUPFAM" id="SSF54236">
    <property type="entry name" value="Ubiquitin-like"/>
    <property type="match status" value="1"/>
</dbReference>
<sequence>MPVIQHEEHEFHLSHEQETKLNEFQMITSFPDEELALVVKLLENHGWLLESALGRYFDGNWQEDLNPPAIAERPPTPTPQGFVSHSASPFLLGDNASFVPRLPLVKRLPLDFKDNFRLVGLDRRPENNFNNHPALLILLFLPKVLLKIGTGLITILWSIISFGFKNDPVAEKQIKRIPRRPNEKSTPAIEIIESLLGKNSELASLLNPKPFNEIYDECENDFKMMMVVCLGDLESEELGQRDENSMKFVTEILNNPSTLQLLREHSDNLRIYMQSAQSPEMWAVANQLKIRYTPECLLIANVLNSRDSVNGVTRMSVIGRIKVSSLRRFQNAFKVTTEKHSAELLVSRNDQKELKLAREIKELQDQAYQESLRQDQLKQRMRQEENETARKSVENERHKALQKKIERAERELRALDVCLGFADGQRSVNLEAGKATLQIRTSTGKRLVRVFAGDESLKDIYLTVKCFLSLDLKSFEDHAVLESVKTKLDTLLEDGNVLNLDETHWSQEALAGESLGSLKMRINQKLETLCESNREVELDINFELVSPFPRFRVPCDGTVNIKDTSQIWPNGSLLVETIEDEDVTEM</sequence>
<accession>A0A1G4KA98</accession>
<keyword evidence="4" id="KW-1185">Reference proteome</keyword>
<dbReference type="OrthoDB" id="1026733at2759"/>
<dbReference type="InterPro" id="IPR050730">
    <property type="entry name" value="UBX_domain-protein"/>
</dbReference>
<dbReference type="GO" id="GO:0036503">
    <property type="term" value="P:ERAD pathway"/>
    <property type="evidence" value="ECO:0007669"/>
    <property type="project" value="TreeGrafter"/>
</dbReference>